<reference evidence="2 3" key="1">
    <citation type="submission" date="2020-02" db="EMBL/GenBank/DDBJ databases">
        <title>Draft genome sequence of Lactococcus sp. Hs20B0-1.</title>
        <authorList>
            <person name="Noda S."/>
            <person name="Yuki M."/>
            <person name="Ohkuma M."/>
        </authorList>
    </citation>
    <scope>NUCLEOTIDE SEQUENCE [LARGE SCALE GENOMIC DNA]</scope>
    <source>
        <strain evidence="2 3">Hs20B0-1</strain>
    </source>
</reference>
<dbReference type="RefSeq" id="WP_228407463.1">
    <property type="nucleotide sequence ID" value="NZ_BLLH01000002.1"/>
</dbReference>
<feature type="transmembrane region" description="Helical" evidence="1">
    <location>
        <begin position="5"/>
        <end position="22"/>
    </location>
</feature>
<feature type="transmembrane region" description="Helical" evidence="1">
    <location>
        <begin position="28"/>
        <end position="49"/>
    </location>
</feature>
<dbReference type="EMBL" id="BLLH01000002">
    <property type="protein sequence ID" value="GFH40311.1"/>
    <property type="molecule type" value="Genomic_DNA"/>
</dbReference>
<dbReference type="Proteomes" id="UP000475928">
    <property type="component" value="Unassembled WGS sequence"/>
</dbReference>
<comment type="caution">
    <text evidence="2">The sequence shown here is derived from an EMBL/GenBank/DDBJ whole genome shotgun (WGS) entry which is preliminary data.</text>
</comment>
<evidence type="ECO:0000313" key="2">
    <source>
        <dbReference type="EMBL" id="GFH40311.1"/>
    </source>
</evidence>
<keyword evidence="1" id="KW-0472">Membrane</keyword>
<proteinExistence type="predicted"/>
<dbReference type="InterPro" id="IPR032083">
    <property type="entry name" value="DUF4811"/>
</dbReference>
<protein>
    <submittedName>
        <fullName evidence="2">DUF4811 domain-containing protein</fullName>
    </submittedName>
</protein>
<dbReference type="AlphaFoldDB" id="A0A6A0B738"/>
<evidence type="ECO:0000313" key="3">
    <source>
        <dbReference type="Proteomes" id="UP000475928"/>
    </source>
</evidence>
<organism evidence="2 3">
    <name type="scientific">Pseudolactococcus insecticola</name>
    <dbReference type="NCBI Taxonomy" id="2709158"/>
    <lineage>
        <taxon>Bacteria</taxon>
        <taxon>Bacillati</taxon>
        <taxon>Bacillota</taxon>
        <taxon>Bacilli</taxon>
        <taxon>Lactobacillales</taxon>
        <taxon>Streptococcaceae</taxon>
        <taxon>Pseudolactococcus</taxon>
    </lineage>
</organism>
<keyword evidence="1" id="KW-1133">Transmembrane helix</keyword>
<dbReference type="Pfam" id="PF16069">
    <property type="entry name" value="DUF4811"/>
    <property type="match status" value="1"/>
</dbReference>
<gene>
    <name evidence="2" type="primary">yjdF</name>
    <name evidence="2" type="ORF">Hs20B_07090</name>
</gene>
<evidence type="ECO:0000256" key="1">
    <source>
        <dbReference type="SAM" id="Phobius"/>
    </source>
</evidence>
<sequence>MIIPIIAIFAVLVFYFFMFTKADLVRWIFGGISFILLALSVGGLTAHFSHHWGMKTVSKTTTTEIYTAGDTNASFGMMIDVPIGTKSGDYVLVYRDKATDKKPSAHFTPDKKHISESVKKSATYKTAAVKKATLTTTKTTRTWSNDFFKVIFGIGDEDGELVKEKNVVKVPAKTWLVLTQKQAAELQKKAPELQAKMAAEVKADPAKAAQLAQLQKADPEKYTELQVQQIKSLLAIK</sequence>
<keyword evidence="1" id="KW-0812">Transmembrane</keyword>
<keyword evidence="3" id="KW-1185">Reference proteome</keyword>
<accession>A0A6A0B738</accession>
<name>A0A6A0B738_9LACT</name>